<dbReference type="OrthoDB" id="1262282at2"/>
<gene>
    <name evidence="1" type="ORF">SAMN05661044_04587</name>
</gene>
<evidence type="ECO:0000313" key="1">
    <source>
        <dbReference type="EMBL" id="SEM23055.1"/>
    </source>
</evidence>
<dbReference type="RefSeq" id="WP_093329461.1">
    <property type="nucleotide sequence ID" value="NZ_FOAF01000009.1"/>
</dbReference>
<sequence length="194" mass="22192">MNTNDVVEEFVIILQYYMDYYGLYSVDIKHLLKTSTDIVDDLKKAKNGPTLRKVESITKLFGLRYYEFGNPDFPLPEKENLPTATIEKIDRRKETGPPESRHYNKLDLNQAVLNALKAFADKEEFLPSEVYESLPEDLKEKLGSATRITGLFSDELKGNVQKTGKKVERKGVGRREEYYKVISLKNSTESKSGA</sequence>
<evidence type="ECO:0000313" key="2">
    <source>
        <dbReference type="Proteomes" id="UP000199421"/>
    </source>
</evidence>
<proteinExistence type="predicted"/>
<dbReference type="STRING" id="407022.SAMN05661044_04587"/>
<dbReference type="Proteomes" id="UP000199421">
    <property type="component" value="Unassembled WGS sequence"/>
</dbReference>
<dbReference type="AlphaFoldDB" id="A0A1H7WPG5"/>
<dbReference type="EMBL" id="FOAF01000009">
    <property type="protein sequence ID" value="SEM23055.1"/>
    <property type="molecule type" value="Genomic_DNA"/>
</dbReference>
<protein>
    <submittedName>
        <fullName evidence="1">Uncharacterized protein</fullName>
    </submittedName>
</protein>
<name>A0A1H7WPG5_OLID1</name>
<keyword evidence="2" id="KW-1185">Reference proteome</keyword>
<organism evidence="1 2">
    <name type="scientific">Olivibacter domesticus</name>
    <name type="common">Pseudosphingobacterium domesticum</name>
    <dbReference type="NCBI Taxonomy" id="407022"/>
    <lineage>
        <taxon>Bacteria</taxon>
        <taxon>Pseudomonadati</taxon>
        <taxon>Bacteroidota</taxon>
        <taxon>Sphingobacteriia</taxon>
        <taxon>Sphingobacteriales</taxon>
        <taxon>Sphingobacteriaceae</taxon>
        <taxon>Olivibacter</taxon>
    </lineage>
</organism>
<reference evidence="2" key="1">
    <citation type="submission" date="2016-10" db="EMBL/GenBank/DDBJ databases">
        <authorList>
            <person name="Varghese N."/>
            <person name="Submissions S."/>
        </authorList>
    </citation>
    <scope>NUCLEOTIDE SEQUENCE [LARGE SCALE GENOMIC DNA]</scope>
    <source>
        <strain evidence="2">DSM 18733</strain>
    </source>
</reference>
<accession>A0A1H7WPG5</accession>